<evidence type="ECO:0000259" key="2">
    <source>
        <dbReference type="PROSITE" id="PS50146"/>
    </source>
</evidence>
<keyword evidence="4" id="KW-1185">Reference proteome</keyword>
<dbReference type="PANTHER" id="PTHR12358:SF54">
    <property type="entry name" value="SPHINGOSINE KINASE RELATED PROTEIN"/>
    <property type="match status" value="1"/>
</dbReference>
<accession>A0ABY8TGB3</accession>
<gene>
    <name evidence="3" type="ORF">OEZ85_007464</name>
</gene>
<dbReference type="Gene3D" id="3.40.50.10330">
    <property type="entry name" value="Probable inorganic polyphosphate/atp-NAD kinase, domain 1"/>
    <property type="match status" value="1"/>
</dbReference>
<evidence type="ECO:0000256" key="1">
    <source>
        <dbReference type="SAM" id="MobiDB-lite"/>
    </source>
</evidence>
<dbReference type="InterPro" id="IPR001206">
    <property type="entry name" value="Diacylglycerol_kinase_cat_dom"/>
</dbReference>
<dbReference type="PROSITE" id="PS50146">
    <property type="entry name" value="DAGK"/>
    <property type="match status" value="1"/>
</dbReference>
<dbReference type="Gene3D" id="2.60.200.40">
    <property type="match status" value="1"/>
</dbReference>
<sequence>MDAAVARDQAQKTEVNTSKKQQQTVPATSVGQDQQDKQQQVAPRKLLLILHGKRIEDDQVRDAIKQLKEEGHEVVVRVTWDSGDVDQFVREAVELWDSQRYDTLVAGGGDGTLNELVAALLKHDAPRHISIAQLPLGTANDLASASGISLAPLEALRLALDPSTIHPIDVALVNGEVFMNLATAGPVSEVSSKGMSDALKKLLGPAAVAVAGFRQLFITGLKPIRGVRLTLPTSPDCRHDSYSPDQQQVSRMSGDLLVLAAGQARQMGRMLNVCPDALLDDGLLDFTLLFGSPGRQAASLASDVLSLGLSKAQGGMQLLRLPWLVVEADQDLKCNRDGEPSLPANKLVFEVLPRRIQLHLPDSRLLLEGQAAAAEDAAAGPAKQRQRWWRKLRKQAMRTGHKPRPRLLLDLWGAQQPPGRLSRLLPGLRRALGRTLLWGALLTVGFAAGLQAQQLLPRAAAVHEEL</sequence>
<dbReference type="Pfam" id="PF00781">
    <property type="entry name" value="DAGK_cat"/>
    <property type="match status" value="1"/>
</dbReference>
<dbReference type="PANTHER" id="PTHR12358">
    <property type="entry name" value="SPHINGOSINE KINASE"/>
    <property type="match status" value="1"/>
</dbReference>
<organism evidence="3 4">
    <name type="scientific">Tetradesmus obliquus</name>
    <name type="common">Green alga</name>
    <name type="synonym">Acutodesmus obliquus</name>
    <dbReference type="NCBI Taxonomy" id="3088"/>
    <lineage>
        <taxon>Eukaryota</taxon>
        <taxon>Viridiplantae</taxon>
        <taxon>Chlorophyta</taxon>
        <taxon>core chlorophytes</taxon>
        <taxon>Chlorophyceae</taxon>
        <taxon>CS clade</taxon>
        <taxon>Sphaeropleales</taxon>
        <taxon>Scenedesmaceae</taxon>
        <taxon>Tetradesmus</taxon>
    </lineage>
</organism>
<dbReference type="SMART" id="SM00046">
    <property type="entry name" value="DAGKc"/>
    <property type="match status" value="1"/>
</dbReference>
<evidence type="ECO:0000313" key="3">
    <source>
        <dbReference type="EMBL" id="WIA07992.1"/>
    </source>
</evidence>
<name>A0ABY8TGB3_TETOB</name>
<feature type="domain" description="DAGKc" evidence="2">
    <location>
        <begin position="41"/>
        <end position="177"/>
    </location>
</feature>
<protein>
    <recommendedName>
        <fullName evidence="2">DAGKc domain-containing protein</fullName>
    </recommendedName>
</protein>
<evidence type="ECO:0000313" key="4">
    <source>
        <dbReference type="Proteomes" id="UP001244341"/>
    </source>
</evidence>
<dbReference type="Proteomes" id="UP001244341">
    <property type="component" value="Chromosome 1b"/>
</dbReference>
<dbReference type="InterPro" id="IPR050187">
    <property type="entry name" value="Lipid_Phosphate_FormReg"/>
</dbReference>
<dbReference type="SUPFAM" id="SSF111331">
    <property type="entry name" value="NAD kinase/diacylglycerol kinase-like"/>
    <property type="match status" value="1"/>
</dbReference>
<feature type="region of interest" description="Disordered" evidence="1">
    <location>
        <begin position="1"/>
        <end position="39"/>
    </location>
</feature>
<dbReference type="EMBL" id="CP126208">
    <property type="protein sequence ID" value="WIA07992.1"/>
    <property type="molecule type" value="Genomic_DNA"/>
</dbReference>
<dbReference type="InterPro" id="IPR016064">
    <property type="entry name" value="NAD/diacylglycerol_kinase_sf"/>
</dbReference>
<reference evidence="3 4" key="1">
    <citation type="submission" date="2023-05" db="EMBL/GenBank/DDBJ databases">
        <title>A 100% complete, gapless, phased diploid assembly of the Scenedesmus obliquus UTEX 3031 genome.</title>
        <authorList>
            <person name="Biondi T.C."/>
            <person name="Hanschen E.R."/>
            <person name="Kwon T."/>
            <person name="Eng W."/>
            <person name="Kruse C.P.S."/>
            <person name="Koehler S.I."/>
            <person name="Kunde Y."/>
            <person name="Gleasner C.D."/>
            <person name="You Mak K.T."/>
            <person name="Polle J."/>
            <person name="Hovde B.T."/>
            <person name="Starkenburg S.R."/>
        </authorList>
    </citation>
    <scope>NUCLEOTIDE SEQUENCE [LARGE SCALE GENOMIC DNA]</scope>
    <source>
        <strain evidence="3 4">DOE0152z</strain>
    </source>
</reference>
<dbReference type="InterPro" id="IPR017438">
    <property type="entry name" value="ATP-NAD_kinase_N"/>
</dbReference>
<feature type="compositionally biased region" description="Polar residues" evidence="1">
    <location>
        <begin position="12"/>
        <end position="31"/>
    </location>
</feature>
<proteinExistence type="predicted"/>